<dbReference type="OrthoDB" id="9816067at2"/>
<evidence type="ECO:0000256" key="2">
    <source>
        <dbReference type="ARBA" id="ARBA00007886"/>
    </source>
</evidence>
<feature type="region of interest" description="Disordered" evidence="8">
    <location>
        <begin position="220"/>
        <end position="239"/>
    </location>
</feature>
<dbReference type="NCBIfam" id="TIGR02887">
    <property type="entry name" value="spore_ger_x_C"/>
    <property type="match status" value="1"/>
</dbReference>
<evidence type="ECO:0000256" key="4">
    <source>
        <dbReference type="ARBA" id="ARBA00022729"/>
    </source>
</evidence>
<keyword evidence="4" id="KW-0732">Signal</keyword>
<keyword evidence="6" id="KW-0564">Palmitate</keyword>
<dbReference type="GO" id="GO:0016020">
    <property type="term" value="C:membrane"/>
    <property type="evidence" value="ECO:0007669"/>
    <property type="project" value="UniProtKB-SubCell"/>
</dbReference>
<dbReference type="Gene3D" id="3.30.300.210">
    <property type="entry name" value="Nutrient germinant receptor protein C, domain 3"/>
    <property type="match status" value="1"/>
</dbReference>
<evidence type="ECO:0000259" key="9">
    <source>
        <dbReference type="Pfam" id="PF05504"/>
    </source>
</evidence>
<dbReference type="RefSeq" id="WP_052835611.1">
    <property type="nucleotide sequence ID" value="NZ_CDRZ01000258.1"/>
</dbReference>
<dbReference type="InterPro" id="IPR046953">
    <property type="entry name" value="Spore_GerAC-like_C"/>
</dbReference>
<evidence type="ECO:0000256" key="7">
    <source>
        <dbReference type="ARBA" id="ARBA00023288"/>
    </source>
</evidence>
<protein>
    <submittedName>
        <fullName evidence="11">Putative Germination protein, Ger(X)C family</fullName>
    </submittedName>
</protein>
<dbReference type="InterPro" id="IPR057336">
    <property type="entry name" value="GerAC_N"/>
</dbReference>
<evidence type="ECO:0000313" key="11">
    <source>
        <dbReference type="EMBL" id="CEO89773.1"/>
    </source>
</evidence>
<dbReference type="Pfam" id="PF25198">
    <property type="entry name" value="Spore_GerAC_N"/>
    <property type="match status" value="1"/>
</dbReference>
<feature type="domain" description="Spore germination protein N-terminal" evidence="10">
    <location>
        <begin position="25"/>
        <end position="210"/>
    </location>
</feature>
<dbReference type="PROSITE" id="PS51257">
    <property type="entry name" value="PROKAR_LIPOPROTEIN"/>
    <property type="match status" value="1"/>
</dbReference>
<sequence>MIKLIRKVVSLFLVILILLTSGCWNRREIQTLTINSAIGFDRITTGGQSKILLSVLTIKPSRASGGAGGMGAGGGGQTQAATTGEVISITGETIQDAVRNWDQRSSRQLFMGHTVLFVIGESIAKEGIGWVIDFGNRNRDIPERAMVVVCEGSARDCLQAQSEFEPMLSTEVFNILNLNKFFTSKTQGTNLFQVMYDLVTPGREVSMAFLKTFTPPEKGSAVRQIPATGGKDGEGDQPQRKVFTLTGAAAFRGEKLAGRLNEVETQGLLFIKSEAQGGIIPITFDSTRKNISFLFRDVSTKVKPVIKKDGITFQIKIKGTGELIGAAPQTVDITKKSNVKKMEGLINQEVERRCRNSVVRAKEMRADIFGFGDKIHRTHPQVWKKIENRWEDIFPHVDIDIKAEFSVEHSGLINKSLEIR</sequence>
<name>A0A0B7MNH1_9FIRM</name>
<keyword evidence="12" id="KW-1185">Reference proteome</keyword>
<dbReference type="EMBL" id="CDRZ01000258">
    <property type="protein sequence ID" value="CEO89773.1"/>
    <property type="molecule type" value="Genomic_DNA"/>
</dbReference>
<dbReference type="InterPro" id="IPR038501">
    <property type="entry name" value="Spore_GerAC_C_sf"/>
</dbReference>
<accession>A0A0B7MNH1</accession>
<dbReference type="AlphaFoldDB" id="A0A0B7MNH1"/>
<keyword evidence="3" id="KW-0309">Germination</keyword>
<reference evidence="12" key="1">
    <citation type="submission" date="2015-01" db="EMBL/GenBank/DDBJ databases">
        <authorList>
            <person name="Manzoor Shahid"/>
            <person name="Zubair Saima"/>
        </authorList>
    </citation>
    <scope>NUCLEOTIDE SEQUENCE [LARGE SCALE GENOMIC DNA]</scope>
    <source>
        <strain evidence="12">Sp3</strain>
    </source>
</reference>
<dbReference type="Pfam" id="PF05504">
    <property type="entry name" value="Spore_GerAC"/>
    <property type="match status" value="1"/>
</dbReference>
<evidence type="ECO:0000259" key="10">
    <source>
        <dbReference type="Pfam" id="PF25198"/>
    </source>
</evidence>
<gene>
    <name evidence="11" type="ORF">SSCH_60042</name>
</gene>
<comment type="subcellular location">
    <subcellularLocation>
        <location evidence="1">Membrane</location>
        <topology evidence="1">Lipid-anchor</topology>
    </subcellularLocation>
</comment>
<feature type="domain" description="Spore germination GerAC-like C-terminal" evidence="9">
    <location>
        <begin position="246"/>
        <end position="411"/>
    </location>
</feature>
<evidence type="ECO:0000313" key="12">
    <source>
        <dbReference type="Proteomes" id="UP000046155"/>
    </source>
</evidence>
<evidence type="ECO:0000256" key="5">
    <source>
        <dbReference type="ARBA" id="ARBA00023136"/>
    </source>
</evidence>
<keyword evidence="7" id="KW-0449">Lipoprotein</keyword>
<evidence type="ECO:0000256" key="3">
    <source>
        <dbReference type="ARBA" id="ARBA00022544"/>
    </source>
</evidence>
<organism evidence="11 12">
    <name type="scientific">Syntrophaceticus schinkii</name>
    <dbReference type="NCBI Taxonomy" id="499207"/>
    <lineage>
        <taxon>Bacteria</taxon>
        <taxon>Bacillati</taxon>
        <taxon>Bacillota</taxon>
        <taxon>Clostridia</taxon>
        <taxon>Thermoanaerobacterales</taxon>
        <taxon>Thermoanaerobacterales Family III. Incertae Sedis</taxon>
        <taxon>Syntrophaceticus</taxon>
    </lineage>
</organism>
<comment type="similarity">
    <text evidence="2">Belongs to the GerABKC lipoprotein family.</text>
</comment>
<dbReference type="PANTHER" id="PTHR35789:SF1">
    <property type="entry name" value="SPORE GERMINATION PROTEIN B3"/>
    <property type="match status" value="1"/>
</dbReference>
<proteinExistence type="inferred from homology"/>
<dbReference type="InterPro" id="IPR008844">
    <property type="entry name" value="Spore_GerAC-like"/>
</dbReference>
<dbReference type="PANTHER" id="PTHR35789">
    <property type="entry name" value="SPORE GERMINATION PROTEIN B3"/>
    <property type="match status" value="1"/>
</dbReference>
<evidence type="ECO:0000256" key="6">
    <source>
        <dbReference type="ARBA" id="ARBA00023139"/>
    </source>
</evidence>
<dbReference type="Proteomes" id="UP000046155">
    <property type="component" value="Unassembled WGS sequence"/>
</dbReference>
<evidence type="ECO:0000256" key="1">
    <source>
        <dbReference type="ARBA" id="ARBA00004635"/>
    </source>
</evidence>
<keyword evidence="5" id="KW-0472">Membrane</keyword>
<evidence type="ECO:0000256" key="8">
    <source>
        <dbReference type="SAM" id="MobiDB-lite"/>
    </source>
</evidence>
<dbReference type="GO" id="GO:0009847">
    <property type="term" value="P:spore germination"/>
    <property type="evidence" value="ECO:0007669"/>
    <property type="project" value="InterPro"/>
</dbReference>